<keyword evidence="3" id="KW-0813">Transport</keyword>
<dbReference type="AlphaFoldDB" id="A0A2T9YJU3"/>
<evidence type="ECO:0000256" key="3">
    <source>
        <dbReference type="ARBA" id="ARBA00022448"/>
    </source>
</evidence>
<name>A0A2T9YJU3_9FUNG</name>
<feature type="transmembrane region" description="Helical" evidence="8">
    <location>
        <begin position="350"/>
        <end position="372"/>
    </location>
</feature>
<keyword evidence="6 8" id="KW-0472">Membrane</keyword>
<evidence type="ECO:0000313" key="11">
    <source>
        <dbReference type="Proteomes" id="UP000245699"/>
    </source>
</evidence>
<feature type="transmembrane region" description="Helical" evidence="8">
    <location>
        <begin position="442"/>
        <end position="464"/>
    </location>
</feature>
<dbReference type="OrthoDB" id="4540492at2759"/>
<evidence type="ECO:0000259" key="9">
    <source>
        <dbReference type="PROSITE" id="PS50850"/>
    </source>
</evidence>
<protein>
    <recommendedName>
        <fullName evidence="9">Major facilitator superfamily (MFS) profile domain-containing protein</fullName>
    </recommendedName>
</protein>
<feature type="compositionally biased region" description="Low complexity" evidence="7">
    <location>
        <begin position="307"/>
        <end position="322"/>
    </location>
</feature>
<feature type="compositionally biased region" description="Polar residues" evidence="7">
    <location>
        <begin position="297"/>
        <end position="306"/>
    </location>
</feature>
<dbReference type="Pfam" id="PF00083">
    <property type="entry name" value="Sugar_tr"/>
    <property type="match status" value="1"/>
</dbReference>
<dbReference type="EMBL" id="MBFT01000357">
    <property type="protein sequence ID" value="PVU92589.1"/>
    <property type="molecule type" value="Genomic_DNA"/>
</dbReference>
<keyword evidence="11" id="KW-1185">Reference proteome</keyword>
<comment type="caution">
    <text evidence="10">The sequence shown here is derived from an EMBL/GenBank/DDBJ whole genome shotgun (WGS) entry which is preliminary data.</text>
</comment>
<feature type="domain" description="Major facilitator superfamily (MFS) profile" evidence="9">
    <location>
        <begin position="56"/>
        <end position="530"/>
    </location>
</feature>
<evidence type="ECO:0000256" key="5">
    <source>
        <dbReference type="ARBA" id="ARBA00022989"/>
    </source>
</evidence>
<dbReference type="Proteomes" id="UP000245699">
    <property type="component" value="Unassembled WGS sequence"/>
</dbReference>
<reference evidence="10 11" key="1">
    <citation type="journal article" date="2018" name="MBio">
        <title>Comparative Genomics Reveals the Core Gene Toolbox for the Fungus-Insect Symbiosis.</title>
        <authorList>
            <person name="Wang Y."/>
            <person name="Stata M."/>
            <person name="Wang W."/>
            <person name="Stajich J.E."/>
            <person name="White M.M."/>
            <person name="Moncalvo J.M."/>
        </authorList>
    </citation>
    <scope>NUCLEOTIDE SEQUENCE [LARGE SCALE GENOMIC DNA]</scope>
    <source>
        <strain evidence="10 11">AUS-77-4</strain>
    </source>
</reference>
<sequence>MDDTQKDTRKTSLQMPLILENDLSESTSNRDYDENLNSFDPGTLENSKLTKFCIFCGLVVSLASFQFGYKMSELNNPKDAIINCGKSQDPLNAKLIAGYTSALPKCLPMSETYFGVATSIFAIGGLIGSLASGPFVSKYGRKKTLMFNSTIFFIGSVFETFATKPIMLVLGRFISGIGSGVGIVVAPMYLTEIAPMRYRGLLNLFNQMNIVFGIFVAQVLGYVFGTVNHWRLVLGFGILASLINGVTMLMVVESPRHFFNLSDFRSAENILIKLRGTSDVSEELKGWMVGHRDSSVAQTNNADTGVNNSRNGSSSNNEYSGEQYTDEIGQTEPKITLFSIFRMKKYYHSLILVATLQIGQQFSGINTVFFYSNTIFSKMFSQNMSSILTLMIGLVNVIFTLIAVFIVDRIPRRKLLFTSMIMMFLSLGLQTVSMFAKINALSVISLFMIIVSFAPGYGPLPFLISTEVFDSQAIAAGNSFSLGANWIGTFILGVSFLSMNESLGNYTFIVFMFFLVVFGVFYYFYLPETKNKTFGEVSEEFVF</sequence>
<comment type="subcellular location">
    <subcellularLocation>
        <location evidence="1">Membrane</location>
        <topology evidence="1">Multi-pass membrane protein</topology>
    </subcellularLocation>
</comment>
<dbReference type="PROSITE" id="PS00217">
    <property type="entry name" value="SUGAR_TRANSPORT_2"/>
    <property type="match status" value="1"/>
</dbReference>
<dbReference type="InterPro" id="IPR036259">
    <property type="entry name" value="MFS_trans_sf"/>
</dbReference>
<evidence type="ECO:0000256" key="1">
    <source>
        <dbReference type="ARBA" id="ARBA00004141"/>
    </source>
</evidence>
<feature type="transmembrane region" description="Helical" evidence="8">
    <location>
        <begin position="384"/>
        <end position="408"/>
    </location>
</feature>
<evidence type="ECO:0000313" key="10">
    <source>
        <dbReference type="EMBL" id="PVU92589.1"/>
    </source>
</evidence>
<feature type="region of interest" description="Disordered" evidence="7">
    <location>
        <begin position="297"/>
        <end position="325"/>
    </location>
</feature>
<evidence type="ECO:0000256" key="4">
    <source>
        <dbReference type="ARBA" id="ARBA00022692"/>
    </source>
</evidence>
<feature type="transmembrane region" description="Helical" evidence="8">
    <location>
        <begin position="503"/>
        <end position="525"/>
    </location>
</feature>
<dbReference type="Gene3D" id="1.20.1250.20">
    <property type="entry name" value="MFS general substrate transporter like domains"/>
    <property type="match status" value="1"/>
</dbReference>
<feature type="transmembrane region" description="Helical" evidence="8">
    <location>
        <begin position="476"/>
        <end position="497"/>
    </location>
</feature>
<feature type="transmembrane region" description="Helical" evidence="8">
    <location>
        <begin position="52"/>
        <end position="69"/>
    </location>
</feature>
<dbReference type="STRING" id="61424.A0A2T9YJU3"/>
<evidence type="ECO:0000256" key="7">
    <source>
        <dbReference type="SAM" id="MobiDB-lite"/>
    </source>
</evidence>
<dbReference type="SUPFAM" id="SSF103473">
    <property type="entry name" value="MFS general substrate transporter"/>
    <property type="match status" value="1"/>
</dbReference>
<dbReference type="InterPro" id="IPR005828">
    <property type="entry name" value="MFS_sugar_transport-like"/>
</dbReference>
<keyword evidence="4 8" id="KW-0812">Transmembrane</keyword>
<dbReference type="InterPro" id="IPR020846">
    <property type="entry name" value="MFS_dom"/>
</dbReference>
<comment type="similarity">
    <text evidence="2">Belongs to the major facilitator superfamily. Sugar transporter (TC 2.A.1.1) family.</text>
</comment>
<proteinExistence type="inferred from homology"/>
<dbReference type="GO" id="GO:0015149">
    <property type="term" value="F:hexose transmembrane transporter activity"/>
    <property type="evidence" value="ECO:0007669"/>
    <property type="project" value="TreeGrafter"/>
</dbReference>
<feature type="transmembrane region" description="Helical" evidence="8">
    <location>
        <begin position="230"/>
        <end position="252"/>
    </location>
</feature>
<organism evidence="10 11">
    <name type="scientific">Furculomyces boomerangus</name>
    <dbReference type="NCBI Taxonomy" id="61424"/>
    <lineage>
        <taxon>Eukaryota</taxon>
        <taxon>Fungi</taxon>
        <taxon>Fungi incertae sedis</taxon>
        <taxon>Zoopagomycota</taxon>
        <taxon>Kickxellomycotina</taxon>
        <taxon>Harpellomycetes</taxon>
        <taxon>Harpellales</taxon>
        <taxon>Harpellaceae</taxon>
        <taxon>Furculomyces</taxon>
    </lineage>
</organism>
<dbReference type="PRINTS" id="PR00171">
    <property type="entry name" value="SUGRTRNSPORT"/>
</dbReference>
<feature type="transmembrane region" description="Helical" evidence="8">
    <location>
        <begin position="113"/>
        <end position="133"/>
    </location>
</feature>
<accession>A0A2T9YJU3</accession>
<evidence type="ECO:0000256" key="2">
    <source>
        <dbReference type="ARBA" id="ARBA00010992"/>
    </source>
</evidence>
<dbReference type="InterPro" id="IPR003663">
    <property type="entry name" value="Sugar/inositol_transpt"/>
</dbReference>
<feature type="transmembrane region" description="Helical" evidence="8">
    <location>
        <begin position="169"/>
        <end position="190"/>
    </location>
</feature>
<feature type="transmembrane region" description="Helical" evidence="8">
    <location>
        <begin position="202"/>
        <end position="224"/>
    </location>
</feature>
<gene>
    <name evidence="10" type="ORF">BB559_003663</name>
</gene>
<evidence type="ECO:0000256" key="6">
    <source>
        <dbReference type="ARBA" id="ARBA00023136"/>
    </source>
</evidence>
<dbReference type="PANTHER" id="PTHR23503:SF8">
    <property type="entry name" value="FACILITATED GLUCOSE TRANSPORTER PROTEIN 1"/>
    <property type="match status" value="1"/>
</dbReference>
<dbReference type="InterPro" id="IPR045263">
    <property type="entry name" value="GLUT"/>
</dbReference>
<feature type="transmembrane region" description="Helical" evidence="8">
    <location>
        <begin position="415"/>
        <end position="436"/>
    </location>
</feature>
<keyword evidence="5 8" id="KW-1133">Transmembrane helix</keyword>
<evidence type="ECO:0000256" key="8">
    <source>
        <dbReference type="SAM" id="Phobius"/>
    </source>
</evidence>
<dbReference type="GO" id="GO:0016020">
    <property type="term" value="C:membrane"/>
    <property type="evidence" value="ECO:0007669"/>
    <property type="project" value="UniProtKB-SubCell"/>
</dbReference>
<dbReference type="PROSITE" id="PS50850">
    <property type="entry name" value="MFS"/>
    <property type="match status" value="1"/>
</dbReference>
<dbReference type="PANTHER" id="PTHR23503">
    <property type="entry name" value="SOLUTE CARRIER FAMILY 2"/>
    <property type="match status" value="1"/>
</dbReference>
<dbReference type="InterPro" id="IPR005829">
    <property type="entry name" value="Sugar_transporter_CS"/>
</dbReference>